<protein>
    <recommendedName>
        <fullName evidence="4">DUF4386 domain-containing protein</fullName>
    </recommendedName>
</protein>
<keyword evidence="1" id="KW-1133">Transmembrane helix</keyword>
<feature type="transmembrane region" description="Helical" evidence="1">
    <location>
        <begin position="12"/>
        <end position="30"/>
    </location>
</feature>
<dbReference type="Proteomes" id="UP000658690">
    <property type="component" value="Unassembled WGS sequence"/>
</dbReference>
<reference evidence="2 3" key="1">
    <citation type="submission" date="2019-10" db="EMBL/GenBank/DDBJ databases">
        <title>Description of Paenibacillus choica sp. nov.</title>
        <authorList>
            <person name="Carlier A."/>
            <person name="Qi S."/>
        </authorList>
    </citation>
    <scope>NUCLEOTIDE SEQUENCE [LARGE SCALE GENOMIC DNA]</scope>
    <source>
        <strain evidence="2 3">LMG 31460</strain>
    </source>
</reference>
<sequence>MYIPFRQLLLRKIISAGITTFLFSIIYAWLEPDPFGARSIHSISAHSHEAFRIINVYMLYAAPAIYIYGTATSMASELITRSVAHRQWLRLTISTLLHCGFGLILLRISLLAALIFLISDIIIALNYKQPLTLKITLASLILPICLWLASVAYINMTG</sequence>
<keyword evidence="1" id="KW-0472">Membrane</keyword>
<evidence type="ECO:0008006" key="4">
    <source>
        <dbReference type="Google" id="ProtNLM"/>
    </source>
</evidence>
<organism evidence="2 3">
    <name type="scientific">Paenibacillus germinis</name>
    <dbReference type="NCBI Taxonomy" id="2654979"/>
    <lineage>
        <taxon>Bacteria</taxon>
        <taxon>Bacillati</taxon>
        <taxon>Bacillota</taxon>
        <taxon>Bacilli</taxon>
        <taxon>Bacillales</taxon>
        <taxon>Paenibacillaceae</taxon>
        <taxon>Paenibacillus</taxon>
    </lineage>
</organism>
<dbReference type="EMBL" id="WHOC01000170">
    <property type="protein sequence ID" value="NOU90517.1"/>
    <property type="molecule type" value="Genomic_DNA"/>
</dbReference>
<accession>A0ABX1ZB08</accession>
<keyword evidence="3" id="KW-1185">Reference proteome</keyword>
<evidence type="ECO:0000313" key="3">
    <source>
        <dbReference type="Proteomes" id="UP000658690"/>
    </source>
</evidence>
<evidence type="ECO:0000313" key="2">
    <source>
        <dbReference type="EMBL" id="NOU90517.1"/>
    </source>
</evidence>
<feature type="transmembrane region" description="Helical" evidence="1">
    <location>
        <begin position="50"/>
        <end position="75"/>
    </location>
</feature>
<dbReference type="RefSeq" id="WP_171693287.1">
    <property type="nucleotide sequence ID" value="NZ_WHOC01000170.1"/>
</dbReference>
<feature type="transmembrane region" description="Helical" evidence="1">
    <location>
        <begin position="131"/>
        <end position="154"/>
    </location>
</feature>
<gene>
    <name evidence="2" type="ORF">GC102_32975</name>
</gene>
<name>A0ABX1ZB08_9BACL</name>
<comment type="caution">
    <text evidence="2">The sequence shown here is derived from an EMBL/GenBank/DDBJ whole genome shotgun (WGS) entry which is preliminary data.</text>
</comment>
<keyword evidence="1" id="KW-0812">Transmembrane</keyword>
<proteinExistence type="predicted"/>
<evidence type="ECO:0000256" key="1">
    <source>
        <dbReference type="SAM" id="Phobius"/>
    </source>
</evidence>
<feature type="transmembrane region" description="Helical" evidence="1">
    <location>
        <begin position="96"/>
        <end position="125"/>
    </location>
</feature>